<keyword evidence="3" id="KW-1185">Reference proteome</keyword>
<dbReference type="PROSITE" id="PS50995">
    <property type="entry name" value="HTH_MARR_2"/>
    <property type="match status" value="1"/>
</dbReference>
<dbReference type="PANTHER" id="PTHR39515:SF2">
    <property type="entry name" value="HTH-TYPE TRANSCRIPTIONAL REGULATOR RV0880"/>
    <property type="match status" value="1"/>
</dbReference>
<dbReference type="InterPro" id="IPR036390">
    <property type="entry name" value="WH_DNA-bd_sf"/>
</dbReference>
<dbReference type="InterPro" id="IPR000835">
    <property type="entry name" value="HTH_MarR-typ"/>
</dbReference>
<dbReference type="SUPFAM" id="SSF46785">
    <property type="entry name" value="Winged helix' DNA-binding domain"/>
    <property type="match status" value="1"/>
</dbReference>
<dbReference type="InterPro" id="IPR036388">
    <property type="entry name" value="WH-like_DNA-bd_sf"/>
</dbReference>
<dbReference type="EMBL" id="JANTHX010000004">
    <property type="protein sequence ID" value="MCS0498780.1"/>
    <property type="molecule type" value="Genomic_DNA"/>
</dbReference>
<dbReference type="InterPro" id="IPR052526">
    <property type="entry name" value="HTH-type_Bedaq_tolerance"/>
</dbReference>
<name>A0ABT1ZDK0_9MICO</name>
<organism evidence="2 3">
    <name type="scientific">Protaetiibacter mangrovi</name>
    <dbReference type="NCBI Taxonomy" id="2970926"/>
    <lineage>
        <taxon>Bacteria</taxon>
        <taxon>Bacillati</taxon>
        <taxon>Actinomycetota</taxon>
        <taxon>Actinomycetes</taxon>
        <taxon>Micrococcales</taxon>
        <taxon>Microbacteriaceae</taxon>
        <taxon>Protaetiibacter</taxon>
    </lineage>
</organism>
<dbReference type="RefSeq" id="WP_258797783.1">
    <property type="nucleotide sequence ID" value="NZ_JANTHX010000004.1"/>
</dbReference>
<feature type="domain" description="HTH marR-type" evidence="1">
    <location>
        <begin position="15"/>
        <end position="149"/>
    </location>
</feature>
<dbReference type="Proteomes" id="UP001205337">
    <property type="component" value="Unassembled WGS sequence"/>
</dbReference>
<dbReference type="PANTHER" id="PTHR39515">
    <property type="entry name" value="CONSERVED PROTEIN"/>
    <property type="match status" value="1"/>
</dbReference>
<comment type="caution">
    <text evidence="2">The sequence shown here is derived from an EMBL/GenBank/DDBJ whole genome shotgun (WGS) entry which is preliminary data.</text>
</comment>
<dbReference type="Gene3D" id="1.10.10.10">
    <property type="entry name" value="Winged helix-like DNA-binding domain superfamily/Winged helix DNA-binding domain"/>
    <property type="match status" value="1"/>
</dbReference>
<evidence type="ECO:0000313" key="2">
    <source>
        <dbReference type="EMBL" id="MCS0498780.1"/>
    </source>
</evidence>
<protein>
    <submittedName>
        <fullName evidence="2">MarR family winged helix-turn-helix transcriptional regulator</fullName>
    </submittedName>
</protein>
<accession>A0ABT1ZDK0</accession>
<reference evidence="2 3" key="1">
    <citation type="submission" date="2022-08" db="EMBL/GenBank/DDBJ databases">
        <authorList>
            <person name="Li F."/>
        </authorList>
    </citation>
    <scope>NUCLEOTIDE SEQUENCE [LARGE SCALE GENOMIC DNA]</scope>
    <source>
        <strain evidence="2 3">10F1B-8-1</strain>
    </source>
</reference>
<evidence type="ECO:0000259" key="1">
    <source>
        <dbReference type="PROSITE" id="PS50995"/>
    </source>
</evidence>
<proteinExistence type="predicted"/>
<evidence type="ECO:0000313" key="3">
    <source>
        <dbReference type="Proteomes" id="UP001205337"/>
    </source>
</evidence>
<gene>
    <name evidence="2" type="ORF">NUH29_04340</name>
</gene>
<dbReference type="Pfam" id="PF12802">
    <property type="entry name" value="MarR_2"/>
    <property type="match status" value="1"/>
</dbReference>
<sequence length="155" mass="16214">MSDGSELDELAEALAADVALTLGAAERAARSALFRHLHARGHDAIRPAHLPVFAGLDAGGSRITDLAAHAGLTRQAMGMLVRDVEEAGYVRTGPDPDDGRAVRVELTERGIAFCLDAARSSRAVSAELSERLGAARLDAMLGSARAIASPESMEQ</sequence>